<feature type="transmembrane region" description="Helical" evidence="7">
    <location>
        <begin position="119"/>
        <end position="140"/>
    </location>
</feature>
<evidence type="ECO:0000256" key="2">
    <source>
        <dbReference type="ARBA" id="ARBA00022448"/>
    </source>
</evidence>
<feature type="domain" description="ABC transmembrane type-1" evidence="8">
    <location>
        <begin position="55"/>
        <end position="235"/>
    </location>
</feature>
<evidence type="ECO:0000313" key="9">
    <source>
        <dbReference type="EMBL" id="MBY6275283.1"/>
    </source>
</evidence>
<proteinExistence type="inferred from homology"/>
<dbReference type="Gene3D" id="1.10.3720.10">
    <property type="entry name" value="MetI-like"/>
    <property type="match status" value="1"/>
</dbReference>
<protein>
    <submittedName>
        <fullName evidence="9">Sulfate ABC transporter permease</fullName>
    </submittedName>
</protein>
<evidence type="ECO:0000256" key="1">
    <source>
        <dbReference type="ARBA" id="ARBA00004651"/>
    </source>
</evidence>
<keyword evidence="2 7" id="KW-0813">Transport</keyword>
<keyword evidence="5 7" id="KW-1133">Transmembrane helix</keyword>
<gene>
    <name evidence="9" type="ORF">CWE10_03555</name>
</gene>
<name>A0A953I6Q6_SYMTR</name>
<evidence type="ECO:0000256" key="3">
    <source>
        <dbReference type="ARBA" id="ARBA00022475"/>
    </source>
</evidence>
<evidence type="ECO:0000256" key="5">
    <source>
        <dbReference type="ARBA" id="ARBA00022989"/>
    </source>
</evidence>
<comment type="caution">
    <text evidence="9">The sequence shown here is derived from an EMBL/GenBank/DDBJ whole genome shotgun (WGS) entry which is preliminary data.</text>
</comment>
<dbReference type="RefSeq" id="WP_273378025.1">
    <property type="nucleotide sequence ID" value="NZ_PIUK01000019.1"/>
</dbReference>
<feature type="transmembrane region" description="Helical" evidence="7">
    <location>
        <begin position="62"/>
        <end position="81"/>
    </location>
</feature>
<organism evidence="9 10">
    <name type="scientific">Symbiobacterium thermophilum</name>
    <dbReference type="NCBI Taxonomy" id="2734"/>
    <lineage>
        <taxon>Bacteria</taxon>
        <taxon>Bacillati</taxon>
        <taxon>Bacillota</taxon>
        <taxon>Clostridia</taxon>
        <taxon>Eubacteriales</taxon>
        <taxon>Symbiobacteriaceae</taxon>
        <taxon>Symbiobacterium</taxon>
    </lineage>
</organism>
<dbReference type="GO" id="GO:0005886">
    <property type="term" value="C:plasma membrane"/>
    <property type="evidence" value="ECO:0007669"/>
    <property type="project" value="UniProtKB-SubCell"/>
</dbReference>
<accession>A0A953I6Q6</accession>
<dbReference type="InterPro" id="IPR035906">
    <property type="entry name" value="MetI-like_sf"/>
</dbReference>
<dbReference type="SUPFAM" id="SSF161098">
    <property type="entry name" value="MetI-like"/>
    <property type="match status" value="1"/>
</dbReference>
<feature type="transmembrane region" description="Helical" evidence="7">
    <location>
        <begin position="161"/>
        <end position="182"/>
    </location>
</feature>
<dbReference type="Pfam" id="PF00528">
    <property type="entry name" value="BPD_transp_1"/>
    <property type="match status" value="1"/>
</dbReference>
<feature type="transmembrane region" description="Helical" evidence="7">
    <location>
        <begin position="38"/>
        <end position="55"/>
    </location>
</feature>
<keyword evidence="6 7" id="KW-0472">Membrane</keyword>
<comment type="similarity">
    <text evidence="7">Belongs to the binding-protein-dependent transport system permease family.</text>
</comment>
<evidence type="ECO:0000313" key="10">
    <source>
        <dbReference type="Proteomes" id="UP000732377"/>
    </source>
</evidence>
<evidence type="ECO:0000256" key="7">
    <source>
        <dbReference type="RuleBase" id="RU363032"/>
    </source>
</evidence>
<dbReference type="PANTHER" id="PTHR30151:SF0">
    <property type="entry name" value="ABC TRANSPORTER PERMEASE PROTEIN MJ0413-RELATED"/>
    <property type="match status" value="1"/>
</dbReference>
<dbReference type="CDD" id="cd06261">
    <property type="entry name" value="TM_PBP2"/>
    <property type="match status" value="1"/>
</dbReference>
<dbReference type="InterPro" id="IPR000515">
    <property type="entry name" value="MetI-like"/>
</dbReference>
<sequence>MARWKAGLISAGLLLVAWQALCWTGLWPRYVFPWPEDVALTLWRLLTSLELAVALTHTLKRIGLGFALSAVGGLLLGLAMARSRTLSDLLGPVVQGLQSMPSICWYPLAVLWFGWNEGALLFVTTAGALFAVAAATESGVRNIPPSFVRAATTMGARGWRLYTRVVLPAALPSLLTGLRLGWSFAWRPLMAGELLFLNLGFGHLLAMGRDLGDASQVMAVIVVILAVGMVVDRACFSRAEAAVRVRFGYDKAA</sequence>
<reference evidence="9" key="1">
    <citation type="submission" date="2017-11" db="EMBL/GenBank/DDBJ databases">
        <title>Three new genomes from thermophilic consortium.</title>
        <authorList>
            <person name="Quaggio R."/>
            <person name="Amgarten D."/>
            <person name="Setubal J.C."/>
        </authorList>
    </citation>
    <scope>NUCLEOTIDE SEQUENCE</scope>
    <source>
        <strain evidence="9">ZCTH01-B2</strain>
    </source>
</reference>
<keyword evidence="4 7" id="KW-0812">Transmembrane</keyword>
<comment type="subcellular location">
    <subcellularLocation>
        <location evidence="1 7">Cell membrane</location>
        <topology evidence="1 7">Multi-pass membrane protein</topology>
    </subcellularLocation>
</comment>
<dbReference type="GO" id="GO:0055085">
    <property type="term" value="P:transmembrane transport"/>
    <property type="evidence" value="ECO:0007669"/>
    <property type="project" value="InterPro"/>
</dbReference>
<dbReference type="PROSITE" id="PS50928">
    <property type="entry name" value="ABC_TM1"/>
    <property type="match status" value="1"/>
</dbReference>
<dbReference type="Proteomes" id="UP000732377">
    <property type="component" value="Unassembled WGS sequence"/>
</dbReference>
<evidence type="ECO:0000256" key="4">
    <source>
        <dbReference type="ARBA" id="ARBA00022692"/>
    </source>
</evidence>
<dbReference type="EMBL" id="PIUK01000019">
    <property type="protein sequence ID" value="MBY6275283.1"/>
    <property type="molecule type" value="Genomic_DNA"/>
</dbReference>
<evidence type="ECO:0000256" key="6">
    <source>
        <dbReference type="ARBA" id="ARBA00023136"/>
    </source>
</evidence>
<keyword evidence="3" id="KW-1003">Cell membrane</keyword>
<dbReference type="AlphaFoldDB" id="A0A953I6Q6"/>
<feature type="transmembrane region" description="Helical" evidence="7">
    <location>
        <begin position="217"/>
        <end position="236"/>
    </location>
</feature>
<evidence type="ECO:0000259" key="8">
    <source>
        <dbReference type="PROSITE" id="PS50928"/>
    </source>
</evidence>
<dbReference type="PANTHER" id="PTHR30151">
    <property type="entry name" value="ALKANE SULFONATE ABC TRANSPORTER-RELATED, MEMBRANE SUBUNIT"/>
    <property type="match status" value="1"/>
</dbReference>